<sequence>MPSTEAPQLVLGLANVGDTSKDPMARYGTPEAVKQLFDAFFNRGYTSLDTARNYPPHAPCTAEPLIGSALKSYNENKPPFTISTKILHRGEHPHAREKIESNITESLTALQLPQVDIEYLHEPDRSTPFEETCEAMNKAYLEGKFRRFGLSNHSPEEIEEVVKICEEKGYVKPSVCQGHYNAIARAAEKDLVPVLRKYGIAFYAYRLFIPSTMIYLSDFLLMLISVHSPAAAGMFSGNYKTKTEVGNRYDTTLPIGQLYTRWYIRPSVISAVDAAVEIASKHGISGHAAALRWVAYHSVLDAKYGDAIVLGASKVEQLQQNMDIVEAGPLPEEVAEAYSGVFSQSTVLIHHDLSVVTNPHQRVIQATNTLDSLPVELKLCILQQLPNLQSIQVLTRASSKYFQTYTQFRSQVLYDLLLRQYNDEVDIPEAVVTMRSEGVIAENTHNRDKIIDLLDYRRRGAKECKTNFRADSFTAHEIMKMMKLHESAIYFMEDYAADLPAPSWWDHKSRKWTSPIVFSHTERARFFRAFYRFQTWCHIFGQPEYGRHFSSVSSSTSSSVGSSFSAGLEAPSENEWADRTFTLEQAWRLIWGTMPPWEIEEVGALLDYFMSKYIQVFQEITTALINGHRPGNSAEDDPVPSAALPDDSAPVGTLPLGTPIHMAYELRGDPWSLAITFRYSMIEIGPYFLYKILQQPYDDRHISVSNNMRSVFTTKLWEVTGINDEQKVPLLSPADRYERADIARHVNLLHVLERPNKSWIRHWAGEEGQLHPDLWLKNGVGHYGSYPTSNRREWKWGYVLWDDERLEEWNAVELSARI</sequence>
<dbReference type="InterPro" id="IPR036812">
    <property type="entry name" value="NAD(P)_OxRdtase_dom_sf"/>
</dbReference>
<evidence type="ECO:0000313" key="5">
    <source>
        <dbReference type="EMBL" id="KFX45082.1"/>
    </source>
</evidence>
<protein>
    <submittedName>
        <fullName evidence="5">Aflatoxin B1 aldehyde reductase member 3</fullName>
    </submittedName>
</protein>
<dbReference type="Pfam" id="PF00248">
    <property type="entry name" value="Aldo_ket_red"/>
    <property type="match status" value="2"/>
</dbReference>
<dbReference type="CDD" id="cd19075">
    <property type="entry name" value="AKR_AKR7A1-5"/>
    <property type="match status" value="1"/>
</dbReference>
<name>A0A093UXS9_TALMA</name>
<dbReference type="HOGENOM" id="CLU_367289_0_0_1"/>
<keyword evidence="1" id="KW-0560">Oxidoreductase</keyword>
<evidence type="ECO:0000256" key="2">
    <source>
        <dbReference type="ARBA" id="ARBA00038157"/>
    </source>
</evidence>
<evidence type="ECO:0000256" key="3">
    <source>
        <dbReference type="SAM" id="MobiDB-lite"/>
    </source>
</evidence>
<dbReference type="InterPro" id="IPR050523">
    <property type="entry name" value="AKR_Detox_Biosynth"/>
</dbReference>
<evidence type="ECO:0000259" key="4">
    <source>
        <dbReference type="Pfam" id="PF00248"/>
    </source>
</evidence>
<dbReference type="Gene3D" id="3.20.20.100">
    <property type="entry name" value="NADP-dependent oxidoreductase domain"/>
    <property type="match status" value="1"/>
</dbReference>
<dbReference type="eggNOG" id="ENOG502RS48">
    <property type="taxonomic scope" value="Eukaryota"/>
</dbReference>
<reference key="1">
    <citation type="journal article" date="2014" name="PLoS Genet.">
        <title>Signature Gene Expression Reveals Novel Clues to the Molecular Mechanisms of Dimorphic Transition in Penicillium marneffei.</title>
        <authorList>
            <person name="Yang E."/>
            <person name="Wang G."/>
            <person name="Cai J."/>
            <person name="Woo P.C."/>
            <person name="Lau S.K."/>
            <person name="Yuen K.-Y."/>
            <person name="Chow W.-N."/>
            <person name="Lin X."/>
        </authorList>
    </citation>
    <scope>NUCLEOTIDE SEQUENCE [LARGE SCALE GENOMIC DNA]</scope>
    <source>
        <strain>PM1</strain>
    </source>
</reference>
<evidence type="ECO:0000256" key="1">
    <source>
        <dbReference type="ARBA" id="ARBA00023002"/>
    </source>
</evidence>
<dbReference type="SUPFAM" id="SSF51430">
    <property type="entry name" value="NAD(P)-linked oxidoreductase"/>
    <property type="match status" value="1"/>
</dbReference>
<gene>
    <name evidence="5" type="ORF">GQ26_0251520</name>
</gene>
<reference evidence="5" key="2">
    <citation type="journal article" date="2014" name="PLoS Genet.">
        <title>Signature gene expression reveals novel clues to the molecular mechanisms of dimorphic transition in Penicillium marneffei.</title>
        <authorList>
            <person name="Yang E."/>
            <person name="Wang G."/>
            <person name="Cai J."/>
            <person name="Woo P.C."/>
            <person name="Lau S.K."/>
            <person name="Yuen K.-Y."/>
            <person name="Chow W.-N."/>
            <person name="Lin X."/>
        </authorList>
    </citation>
    <scope>NUCLEOTIDE SEQUENCE</scope>
    <source>
        <strain evidence="5">PM1</strain>
    </source>
</reference>
<feature type="domain" description="NADP-dependent oxidoreductase" evidence="4">
    <location>
        <begin position="226"/>
        <end position="336"/>
    </location>
</feature>
<dbReference type="GO" id="GO:0016491">
    <property type="term" value="F:oxidoreductase activity"/>
    <property type="evidence" value="ECO:0007669"/>
    <property type="project" value="UniProtKB-KW"/>
</dbReference>
<proteinExistence type="inferred from homology"/>
<feature type="domain" description="NADP-dependent oxidoreductase" evidence="4">
    <location>
        <begin position="9"/>
        <end position="207"/>
    </location>
</feature>
<organism evidence="5">
    <name type="scientific">Talaromyces marneffei PM1</name>
    <dbReference type="NCBI Taxonomy" id="1077442"/>
    <lineage>
        <taxon>Eukaryota</taxon>
        <taxon>Fungi</taxon>
        <taxon>Dikarya</taxon>
        <taxon>Ascomycota</taxon>
        <taxon>Pezizomycotina</taxon>
        <taxon>Eurotiomycetes</taxon>
        <taxon>Eurotiomycetidae</taxon>
        <taxon>Eurotiales</taxon>
        <taxon>Trichocomaceae</taxon>
        <taxon>Talaromyces</taxon>
        <taxon>Talaromyces sect. Talaromyces</taxon>
    </lineage>
</organism>
<dbReference type="EMBL" id="JPOX01000025">
    <property type="protein sequence ID" value="KFX45082.1"/>
    <property type="molecule type" value="Genomic_DNA"/>
</dbReference>
<dbReference type="AlphaFoldDB" id="A0A093UXS9"/>
<dbReference type="PANTHER" id="PTHR43364:SF4">
    <property type="entry name" value="NAD(P)-LINKED OXIDOREDUCTASE SUPERFAMILY PROTEIN"/>
    <property type="match status" value="1"/>
</dbReference>
<dbReference type="InterPro" id="IPR023210">
    <property type="entry name" value="NADP_OxRdtase_dom"/>
</dbReference>
<dbReference type="PANTHER" id="PTHR43364">
    <property type="entry name" value="NADH-SPECIFIC METHYLGLYOXAL REDUCTASE-RELATED"/>
    <property type="match status" value="1"/>
</dbReference>
<feature type="region of interest" description="Disordered" evidence="3">
    <location>
        <begin position="628"/>
        <end position="648"/>
    </location>
</feature>
<comment type="caution">
    <text evidence="5">The sequence shown here is derived from an EMBL/GenBank/DDBJ whole genome shotgun (WGS) entry which is preliminary data.</text>
</comment>
<comment type="similarity">
    <text evidence="2">Belongs to the aldo/keto reductase family. Aldo/keto reductase 2 subfamily.</text>
</comment>
<accession>A0A093UXS9</accession>